<dbReference type="InterPro" id="IPR002347">
    <property type="entry name" value="SDR_fam"/>
</dbReference>
<evidence type="ECO:0000313" key="14">
    <source>
        <dbReference type="EMBL" id="CAL4079381.1"/>
    </source>
</evidence>
<accession>A0AAV2QFH0</accession>
<reference evidence="14 15" key="1">
    <citation type="submission" date="2024-05" db="EMBL/GenBank/DDBJ databases">
        <authorList>
            <person name="Wallberg A."/>
        </authorList>
    </citation>
    <scope>NUCLEOTIDE SEQUENCE [LARGE SCALE GENOMIC DNA]</scope>
</reference>
<dbReference type="GO" id="GO:0016020">
    <property type="term" value="C:membrane"/>
    <property type="evidence" value="ECO:0007669"/>
    <property type="project" value="UniProtKB-SubCell"/>
</dbReference>
<evidence type="ECO:0000256" key="2">
    <source>
        <dbReference type="ARBA" id="ARBA00006484"/>
    </source>
</evidence>
<gene>
    <name evidence="14" type="ORF">MNOR_LOCUS10975</name>
</gene>
<evidence type="ECO:0000256" key="1">
    <source>
        <dbReference type="ARBA" id="ARBA00004141"/>
    </source>
</evidence>
<dbReference type="PANTHER" id="PTHR24322">
    <property type="entry name" value="PKSB"/>
    <property type="match status" value="1"/>
</dbReference>
<proteinExistence type="inferred from homology"/>
<evidence type="ECO:0000256" key="3">
    <source>
        <dbReference type="ARBA" id="ARBA00022692"/>
    </source>
</evidence>
<dbReference type="GO" id="GO:0005811">
    <property type="term" value="C:lipid droplet"/>
    <property type="evidence" value="ECO:0007669"/>
    <property type="project" value="TreeGrafter"/>
</dbReference>
<evidence type="ECO:0000256" key="10">
    <source>
        <dbReference type="ARBA" id="ARBA00068717"/>
    </source>
</evidence>
<evidence type="ECO:0000256" key="9">
    <source>
        <dbReference type="ARBA" id="ARBA00059620"/>
    </source>
</evidence>
<keyword evidence="3 13" id="KW-0812">Transmembrane</keyword>
<evidence type="ECO:0000256" key="13">
    <source>
        <dbReference type="SAM" id="Phobius"/>
    </source>
</evidence>
<dbReference type="AlphaFoldDB" id="A0AAV2QFH0"/>
<dbReference type="Proteomes" id="UP001497623">
    <property type="component" value="Unassembled WGS sequence"/>
</dbReference>
<dbReference type="CDD" id="cd05339">
    <property type="entry name" value="17beta-HSDXI-like_SDR_c"/>
    <property type="match status" value="1"/>
</dbReference>
<dbReference type="Gene3D" id="3.40.50.720">
    <property type="entry name" value="NAD(P)-binding Rossmann-like Domain"/>
    <property type="match status" value="1"/>
</dbReference>
<protein>
    <recommendedName>
        <fullName evidence="10">Short-chain dehydrogenase/reductase 3</fullName>
    </recommendedName>
    <alternativeName>
        <fullName evidence="11">Retinal short-chain dehydrogenase/reductase 1</fullName>
    </alternativeName>
</protein>
<keyword evidence="15" id="KW-1185">Reference proteome</keyword>
<dbReference type="InterPro" id="IPR036291">
    <property type="entry name" value="NAD(P)-bd_dom_sf"/>
</dbReference>
<dbReference type="PRINTS" id="PR00081">
    <property type="entry name" value="GDHRDH"/>
</dbReference>
<evidence type="ECO:0000256" key="7">
    <source>
        <dbReference type="ARBA" id="ARBA00023098"/>
    </source>
</evidence>
<keyword evidence="4" id="KW-0521">NADP</keyword>
<evidence type="ECO:0000256" key="6">
    <source>
        <dbReference type="ARBA" id="ARBA00023002"/>
    </source>
</evidence>
<dbReference type="EMBL" id="CAXKWB010005668">
    <property type="protein sequence ID" value="CAL4079381.1"/>
    <property type="molecule type" value="Genomic_DNA"/>
</dbReference>
<evidence type="ECO:0000256" key="11">
    <source>
        <dbReference type="ARBA" id="ARBA00082544"/>
    </source>
</evidence>
<name>A0AAV2QFH0_MEGNR</name>
<dbReference type="SUPFAM" id="SSF51735">
    <property type="entry name" value="NAD(P)-binding Rossmann-fold domains"/>
    <property type="match status" value="1"/>
</dbReference>
<keyword evidence="6" id="KW-0560">Oxidoreductase</keyword>
<feature type="transmembrane region" description="Helical" evidence="13">
    <location>
        <begin position="21"/>
        <end position="44"/>
    </location>
</feature>
<comment type="subcellular location">
    <subcellularLocation>
        <location evidence="1">Membrane</location>
        <topology evidence="1">Multi-pass membrane protein</topology>
    </subcellularLocation>
</comment>
<organism evidence="14 15">
    <name type="scientific">Meganyctiphanes norvegica</name>
    <name type="common">Northern krill</name>
    <name type="synonym">Thysanopoda norvegica</name>
    <dbReference type="NCBI Taxonomy" id="48144"/>
    <lineage>
        <taxon>Eukaryota</taxon>
        <taxon>Metazoa</taxon>
        <taxon>Ecdysozoa</taxon>
        <taxon>Arthropoda</taxon>
        <taxon>Crustacea</taxon>
        <taxon>Multicrustacea</taxon>
        <taxon>Malacostraca</taxon>
        <taxon>Eumalacostraca</taxon>
        <taxon>Eucarida</taxon>
        <taxon>Euphausiacea</taxon>
        <taxon>Euphausiidae</taxon>
        <taxon>Meganyctiphanes</taxon>
    </lineage>
</organism>
<dbReference type="GO" id="GO:0052650">
    <property type="term" value="F:all-trans-retinol dehydrogenase (NADP+) activity"/>
    <property type="evidence" value="ECO:0007669"/>
    <property type="project" value="UniProtKB-ARBA"/>
</dbReference>
<comment type="caution">
    <text evidence="14">The sequence shown here is derived from an EMBL/GenBank/DDBJ whole genome shotgun (WGS) entry which is preliminary data.</text>
</comment>
<evidence type="ECO:0000313" key="15">
    <source>
        <dbReference type="Proteomes" id="UP001497623"/>
    </source>
</evidence>
<sequence length="316" mass="35332">MAGIVEQILSLATMAYQYVLLLLDICRLIFQTTILYITAIWHIFKPPPPKSVSGEIVLITGTGHGIGRELALQYSRLGAKVVCLDINEVNNNKTIGEIKREGGAAWGYKCDVSNREDVRAVSQKVRDEVGDVTVLVNNAGIMPCKPFLKHTPDEIERIFKINVFAHYWTLREWLPSFIASGHGHVVAVSSICGFMGTANLVPYCSSKFAIRGLMEGLVEEMRYGGRNTNIKFTTIHPFTIDTGLAQKPRIRFPVLNPITTPAHCAEAIIDGMRRDYETVCVPTRDYYLHIFTGILPNSVRKVFLDFMDTGVDEHDT</sequence>
<keyword evidence="7" id="KW-0443">Lipid metabolism</keyword>
<dbReference type="FunFam" id="3.40.50.720:FF:000131">
    <property type="entry name" value="Short-chain dehydrogenase/reductase 3"/>
    <property type="match status" value="1"/>
</dbReference>
<dbReference type="PANTHER" id="PTHR24322:SF736">
    <property type="entry name" value="RETINOL DEHYDROGENASE 10"/>
    <property type="match status" value="1"/>
</dbReference>
<comment type="function">
    <text evidence="9">Catalyzes the reduction of all-trans-retinal to all-trans-retinol in the presence of NADPH.</text>
</comment>
<evidence type="ECO:0000256" key="8">
    <source>
        <dbReference type="ARBA" id="ARBA00023136"/>
    </source>
</evidence>
<keyword evidence="8 13" id="KW-0472">Membrane</keyword>
<comment type="similarity">
    <text evidence="2 12">Belongs to the short-chain dehydrogenases/reductases (SDR) family.</text>
</comment>
<dbReference type="Pfam" id="PF00106">
    <property type="entry name" value="adh_short"/>
    <property type="match status" value="1"/>
</dbReference>
<dbReference type="PRINTS" id="PR00080">
    <property type="entry name" value="SDRFAMILY"/>
</dbReference>
<evidence type="ECO:0000256" key="12">
    <source>
        <dbReference type="RuleBase" id="RU000363"/>
    </source>
</evidence>
<evidence type="ECO:0000256" key="5">
    <source>
        <dbReference type="ARBA" id="ARBA00022989"/>
    </source>
</evidence>
<keyword evidence="5 13" id="KW-1133">Transmembrane helix</keyword>
<evidence type="ECO:0000256" key="4">
    <source>
        <dbReference type="ARBA" id="ARBA00022857"/>
    </source>
</evidence>